<comment type="similarity">
    <text evidence="1 6">Belongs to the methyltransferase superfamily. PrmA family.</text>
</comment>
<organism evidence="7 8">
    <name type="scientific">Granulosicoccus antarcticus IMCC3135</name>
    <dbReference type="NCBI Taxonomy" id="1192854"/>
    <lineage>
        <taxon>Bacteria</taxon>
        <taxon>Pseudomonadati</taxon>
        <taxon>Pseudomonadota</taxon>
        <taxon>Gammaproteobacteria</taxon>
        <taxon>Chromatiales</taxon>
        <taxon>Granulosicoccaceae</taxon>
        <taxon>Granulosicoccus</taxon>
    </lineage>
</organism>
<dbReference type="GO" id="GO:0016279">
    <property type="term" value="F:protein-lysine N-methyltransferase activity"/>
    <property type="evidence" value="ECO:0007669"/>
    <property type="project" value="TreeGrafter"/>
</dbReference>
<keyword evidence="5 6" id="KW-0949">S-adenosyl-L-methionine</keyword>
<dbReference type="PIRSF" id="PIRSF000401">
    <property type="entry name" value="RPL11_MTase"/>
    <property type="match status" value="1"/>
</dbReference>
<dbReference type="EMBL" id="CP018632">
    <property type="protein sequence ID" value="ASJ71425.1"/>
    <property type="molecule type" value="Genomic_DNA"/>
</dbReference>
<accession>A0A2Z2NLJ9</accession>
<evidence type="ECO:0000256" key="5">
    <source>
        <dbReference type="ARBA" id="ARBA00022691"/>
    </source>
</evidence>
<evidence type="ECO:0000256" key="3">
    <source>
        <dbReference type="ARBA" id="ARBA00022603"/>
    </source>
</evidence>
<evidence type="ECO:0000313" key="7">
    <source>
        <dbReference type="EMBL" id="ASJ71425.1"/>
    </source>
</evidence>
<keyword evidence="7" id="KW-0689">Ribosomal protein</keyword>
<keyword evidence="8" id="KW-1185">Reference proteome</keyword>
<dbReference type="NCBIfam" id="TIGR00406">
    <property type="entry name" value="prmA"/>
    <property type="match status" value="1"/>
</dbReference>
<dbReference type="RefSeq" id="WP_088916865.1">
    <property type="nucleotide sequence ID" value="NZ_CP018632.1"/>
</dbReference>
<reference evidence="7 8" key="1">
    <citation type="submission" date="2016-12" db="EMBL/GenBank/DDBJ databases">
        <authorList>
            <person name="Song W.-J."/>
            <person name="Kurnit D.M."/>
        </authorList>
    </citation>
    <scope>NUCLEOTIDE SEQUENCE [LARGE SCALE GENOMIC DNA]</scope>
    <source>
        <strain evidence="7 8">IMCC3135</strain>
    </source>
</reference>
<comment type="catalytic activity">
    <reaction evidence="6">
        <text>L-lysyl-[protein] + 3 S-adenosyl-L-methionine = N(6),N(6),N(6)-trimethyl-L-lysyl-[protein] + 3 S-adenosyl-L-homocysteine + 3 H(+)</text>
        <dbReference type="Rhea" id="RHEA:54192"/>
        <dbReference type="Rhea" id="RHEA-COMP:9752"/>
        <dbReference type="Rhea" id="RHEA-COMP:13826"/>
        <dbReference type="ChEBI" id="CHEBI:15378"/>
        <dbReference type="ChEBI" id="CHEBI:29969"/>
        <dbReference type="ChEBI" id="CHEBI:57856"/>
        <dbReference type="ChEBI" id="CHEBI:59789"/>
        <dbReference type="ChEBI" id="CHEBI:61961"/>
    </reaction>
</comment>
<dbReference type="KEGG" id="gai:IMCC3135_06590"/>
<proteinExistence type="inferred from homology"/>
<comment type="function">
    <text evidence="6">Methylates ribosomal protein L11.</text>
</comment>
<protein>
    <recommendedName>
        <fullName evidence="6">Ribosomal protein L11 methyltransferase</fullName>
        <shortName evidence="6">L11 Mtase</shortName>
        <ecNumber evidence="6">2.1.1.-</ecNumber>
    </recommendedName>
</protein>
<dbReference type="GO" id="GO:0005829">
    <property type="term" value="C:cytosol"/>
    <property type="evidence" value="ECO:0007669"/>
    <property type="project" value="TreeGrafter"/>
</dbReference>
<keyword evidence="7" id="KW-0687">Ribonucleoprotein</keyword>
<feature type="binding site" evidence="6">
    <location>
        <position position="156"/>
    </location>
    <ligand>
        <name>S-adenosyl-L-methionine</name>
        <dbReference type="ChEBI" id="CHEBI:59789"/>
    </ligand>
</feature>
<dbReference type="SUPFAM" id="SSF53335">
    <property type="entry name" value="S-adenosyl-L-methionine-dependent methyltransferases"/>
    <property type="match status" value="1"/>
</dbReference>
<keyword evidence="4 6" id="KW-0808">Transferase</keyword>
<gene>
    <name evidence="6 7" type="primary">prmA</name>
    <name evidence="7" type="ORF">IMCC3135_06590</name>
</gene>
<name>A0A2Z2NLJ9_9GAMM</name>
<sequence length="309" mass="34281">MTAAPEWLEITLKTSRDEVETLENWLFKSGALSVTLLDSVDDEELSHAVLEPVPGEVRLWDDITLVGLYARETLLDELHDALHLAAAMLEIAVPAFTASRLQEREWERTWMDTFKPMQFGEHFWICPTEQEAPDPSAINLRLDPGMAFGTGTHATTAQCLAWMGAETARTLRPLEGCRVIDYGCGSGVLAIAALLLGAERAWAVDIDPQALSATRDNARQNGVLDKLEVGMPELVNDLSVELVLANILFKPLMDLADTLTASVKPGGRLVVSGILREQMEPLRERYSEHFEFEPGQDQDGWALMTAIRR</sequence>
<dbReference type="Gene3D" id="3.40.50.150">
    <property type="entry name" value="Vaccinia Virus protein VP39"/>
    <property type="match status" value="1"/>
</dbReference>
<dbReference type="OrthoDB" id="9785995at2"/>
<dbReference type="GO" id="GO:0032259">
    <property type="term" value="P:methylation"/>
    <property type="evidence" value="ECO:0007669"/>
    <property type="project" value="UniProtKB-KW"/>
</dbReference>
<dbReference type="InterPro" id="IPR050078">
    <property type="entry name" value="Ribosomal_L11_MeTrfase_PrmA"/>
</dbReference>
<dbReference type="Pfam" id="PF06325">
    <property type="entry name" value="PrmA"/>
    <property type="match status" value="1"/>
</dbReference>
<evidence type="ECO:0000256" key="1">
    <source>
        <dbReference type="ARBA" id="ARBA00009741"/>
    </source>
</evidence>
<dbReference type="PANTHER" id="PTHR43648">
    <property type="entry name" value="ELECTRON TRANSFER FLAVOPROTEIN BETA SUBUNIT LYSINE METHYLTRANSFERASE"/>
    <property type="match status" value="1"/>
</dbReference>
<dbReference type="CDD" id="cd02440">
    <property type="entry name" value="AdoMet_MTases"/>
    <property type="match status" value="1"/>
</dbReference>
<dbReference type="InterPro" id="IPR029063">
    <property type="entry name" value="SAM-dependent_MTases_sf"/>
</dbReference>
<comment type="subcellular location">
    <subcellularLocation>
        <location evidence="6">Cytoplasm</location>
    </subcellularLocation>
</comment>
<evidence type="ECO:0000256" key="2">
    <source>
        <dbReference type="ARBA" id="ARBA00022490"/>
    </source>
</evidence>
<keyword evidence="2 6" id="KW-0963">Cytoplasm</keyword>
<dbReference type="EC" id="2.1.1.-" evidence="6"/>
<evidence type="ECO:0000256" key="4">
    <source>
        <dbReference type="ARBA" id="ARBA00022679"/>
    </source>
</evidence>
<dbReference type="HAMAP" id="MF_00735">
    <property type="entry name" value="Methyltr_PrmA"/>
    <property type="match status" value="1"/>
</dbReference>
<dbReference type="PANTHER" id="PTHR43648:SF1">
    <property type="entry name" value="ELECTRON TRANSFER FLAVOPROTEIN BETA SUBUNIT LYSINE METHYLTRANSFERASE"/>
    <property type="match status" value="1"/>
</dbReference>
<dbReference type="InterPro" id="IPR004498">
    <property type="entry name" value="Ribosomal_PrmA_MeTrfase"/>
</dbReference>
<dbReference type="GO" id="GO:0005840">
    <property type="term" value="C:ribosome"/>
    <property type="evidence" value="ECO:0007669"/>
    <property type="project" value="UniProtKB-KW"/>
</dbReference>
<feature type="binding site" evidence="6">
    <location>
        <position position="205"/>
    </location>
    <ligand>
        <name>S-adenosyl-L-methionine</name>
        <dbReference type="ChEBI" id="CHEBI:59789"/>
    </ligand>
</feature>
<dbReference type="Proteomes" id="UP000250079">
    <property type="component" value="Chromosome"/>
</dbReference>
<dbReference type="AlphaFoldDB" id="A0A2Z2NLJ9"/>
<feature type="binding site" evidence="6">
    <location>
        <position position="183"/>
    </location>
    <ligand>
        <name>S-adenosyl-L-methionine</name>
        <dbReference type="ChEBI" id="CHEBI:59789"/>
    </ligand>
</feature>
<evidence type="ECO:0000256" key="6">
    <source>
        <dbReference type="HAMAP-Rule" id="MF_00735"/>
    </source>
</evidence>
<evidence type="ECO:0000313" key="8">
    <source>
        <dbReference type="Proteomes" id="UP000250079"/>
    </source>
</evidence>
<keyword evidence="3 6" id="KW-0489">Methyltransferase</keyword>
<feature type="binding site" evidence="6">
    <location>
        <position position="246"/>
    </location>
    <ligand>
        <name>S-adenosyl-L-methionine</name>
        <dbReference type="ChEBI" id="CHEBI:59789"/>
    </ligand>
</feature>